<gene>
    <name evidence="2" type="ordered locus">Dalk_4542</name>
</gene>
<feature type="transmembrane region" description="Helical" evidence="1">
    <location>
        <begin position="68"/>
        <end position="87"/>
    </location>
</feature>
<keyword evidence="1" id="KW-1133">Transmembrane helix</keyword>
<proteinExistence type="predicted"/>
<name>B8FCQ7_DESAL</name>
<keyword evidence="1" id="KW-0812">Transmembrane</keyword>
<dbReference type="KEGG" id="dal:Dalk_4542"/>
<evidence type="ECO:0000313" key="2">
    <source>
        <dbReference type="EMBL" id="ACL06220.1"/>
    </source>
</evidence>
<evidence type="ECO:0000256" key="1">
    <source>
        <dbReference type="SAM" id="Phobius"/>
    </source>
</evidence>
<sequence length="90" mass="9888">MARECRDEFQKVDRRLAQGDVKLALQDQAIASVSAQVADIHKVVVSGNGKPPMGTRLSLLEEAIKRQWWAIAIVFTGMAMAWLKVLIGGP</sequence>
<dbReference type="HOGENOM" id="CLU_2435954_0_0_7"/>
<accession>B8FCQ7</accession>
<reference evidence="2 3" key="1">
    <citation type="journal article" date="2012" name="Environ. Microbiol.">
        <title>The genome sequence of Desulfatibacillum alkenivorans AK-01: a blueprint for anaerobic alkane oxidation.</title>
        <authorList>
            <person name="Callaghan A.V."/>
            <person name="Morris B.E."/>
            <person name="Pereira I.A."/>
            <person name="McInerney M.J."/>
            <person name="Austin R.N."/>
            <person name="Groves J.T."/>
            <person name="Kukor J.J."/>
            <person name="Suflita J.M."/>
            <person name="Young L.Y."/>
            <person name="Zylstra G.J."/>
            <person name="Wawrik B."/>
        </authorList>
    </citation>
    <scope>NUCLEOTIDE SEQUENCE [LARGE SCALE GENOMIC DNA]</scope>
    <source>
        <strain evidence="2 3">AK-01</strain>
    </source>
</reference>
<evidence type="ECO:0000313" key="3">
    <source>
        <dbReference type="Proteomes" id="UP000000739"/>
    </source>
</evidence>
<keyword evidence="1" id="KW-0472">Membrane</keyword>
<organism evidence="2 3">
    <name type="scientific">Desulfatibacillum aliphaticivorans</name>
    <dbReference type="NCBI Taxonomy" id="218208"/>
    <lineage>
        <taxon>Bacteria</taxon>
        <taxon>Pseudomonadati</taxon>
        <taxon>Thermodesulfobacteriota</taxon>
        <taxon>Desulfobacteria</taxon>
        <taxon>Desulfobacterales</taxon>
        <taxon>Desulfatibacillaceae</taxon>
        <taxon>Desulfatibacillum</taxon>
    </lineage>
</organism>
<dbReference type="EMBL" id="CP001322">
    <property type="protein sequence ID" value="ACL06220.1"/>
    <property type="molecule type" value="Genomic_DNA"/>
</dbReference>
<protein>
    <submittedName>
        <fullName evidence="2">Uncharacterized protein</fullName>
    </submittedName>
</protein>
<dbReference type="Proteomes" id="UP000000739">
    <property type="component" value="Chromosome"/>
</dbReference>
<keyword evidence="3" id="KW-1185">Reference proteome</keyword>
<dbReference type="AlphaFoldDB" id="B8FCQ7"/>